<evidence type="ECO:0000313" key="7">
    <source>
        <dbReference type="RefSeq" id="XP_017892405.1"/>
    </source>
</evidence>
<dbReference type="Pfam" id="PF22964">
    <property type="entry name" value="ZER1-like_2nd"/>
    <property type="match status" value="1"/>
</dbReference>
<organism evidence="4 7">
    <name type="scientific">Ceratina calcarata</name>
    <dbReference type="NCBI Taxonomy" id="156304"/>
    <lineage>
        <taxon>Eukaryota</taxon>
        <taxon>Metazoa</taxon>
        <taxon>Ecdysozoa</taxon>
        <taxon>Arthropoda</taxon>
        <taxon>Hexapoda</taxon>
        <taxon>Insecta</taxon>
        <taxon>Pterygota</taxon>
        <taxon>Neoptera</taxon>
        <taxon>Endopterygota</taxon>
        <taxon>Hymenoptera</taxon>
        <taxon>Apocrita</taxon>
        <taxon>Aculeata</taxon>
        <taxon>Apoidea</taxon>
        <taxon>Anthophila</taxon>
        <taxon>Apidae</taxon>
        <taxon>Ceratina</taxon>
        <taxon>Zadontomerus</taxon>
    </lineage>
</organism>
<evidence type="ECO:0000313" key="4">
    <source>
        <dbReference type="Proteomes" id="UP000694925"/>
    </source>
</evidence>
<reference evidence="5 6" key="1">
    <citation type="submission" date="2025-04" db="UniProtKB">
        <authorList>
            <consortium name="RefSeq"/>
        </authorList>
    </citation>
    <scope>IDENTIFICATION</scope>
    <source>
        <tissue evidence="5 6">Whole body</tissue>
    </source>
</reference>
<dbReference type="Proteomes" id="UP000694925">
    <property type="component" value="Unplaced"/>
</dbReference>
<dbReference type="Gene3D" id="1.25.10.10">
    <property type="entry name" value="Leucine-rich Repeat Variant"/>
    <property type="match status" value="1"/>
</dbReference>
<dbReference type="RefSeq" id="XP_017892404.1">
    <property type="nucleotide sequence ID" value="XM_018036915.2"/>
</dbReference>
<keyword evidence="1" id="KW-0833">Ubl conjugation pathway</keyword>
<dbReference type="KEGG" id="ccal:108632384"/>
<evidence type="ECO:0000313" key="6">
    <source>
        <dbReference type="RefSeq" id="XP_017892404.1"/>
    </source>
</evidence>
<dbReference type="InterPro" id="IPR032675">
    <property type="entry name" value="LRR_dom_sf"/>
</dbReference>
<dbReference type="AlphaFoldDB" id="A0AAJ7JGN8"/>
<dbReference type="Pfam" id="PF25013">
    <property type="entry name" value="LRR_Zer-1"/>
    <property type="match status" value="1"/>
</dbReference>
<evidence type="ECO:0000313" key="5">
    <source>
        <dbReference type="RefSeq" id="XP_017892403.1"/>
    </source>
</evidence>
<dbReference type="PANTHER" id="PTHR12904:SF22">
    <property type="entry name" value="ZYG-11 FAMILY MEMBER B, CELL CYCLE REGULATOR"/>
    <property type="match status" value="1"/>
</dbReference>
<dbReference type="GeneID" id="108632384"/>
<protein>
    <submittedName>
        <fullName evidence="5 6">Protein zyg-11 homolog B-like isoform X1</fullName>
    </submittedName>
</protein>
<keyword evidence="4" id="KW-1185">Reference proteome</keyword>
<dbReference type="SUPFAM" id="SSF48371">
    <property type="entry name" value="ARM repeat"/>
    <property type="match status" value="1"/>
</dbReference>
<dbReference type="InterPro" id="IPR016024">
    <property type="entry name" value="ARM-type_fold"/>
</dbReference>
<evidence type="ECO:0000259" key="2">
    <source>
        <dbReference type="Pfam" id="PF22964"/>
    </source>
</evidence>
<proteinExistence type="predicted"/>
<dbReference type="InterPro" id="IPR011989">
    <property type="entry name" value="ARM-like"/>
</dbReference>
<feature type="domain" description="Zer-1-like leucine-rich repeats region" evidence="3">
    <location>
        <begin position="221"/>
        <end position="323"/>
    </location>
</feature>
<name>A0AAJ7JGN8_9HYME</name>
<dbReference type="SUPFAM" id="SSF52047">
    <property type="entry name" value="RNI-like"/>
    <property type="match status" value="1"/>
</dbReference>
<dbReference type="InterPro" id="IPR056845">
    <property type="entry name" value="LRR_Zer-1"/>
</dbReference>
<gene>
    <name evidence="5 6 7" type="primary">LOC108632384</name>
</gene>
<dbReference type="InterPro" id="IPR051341">
    <property type="entry name" value="Zyg-11_UBL_adapter"/>
</dbReference>
<evidence type="ECO:0000256" key="1">
    <source>
        <dbReference type="ARBA" id="ARBA00022786"/>
    </source>
</evidence>
<dbReference type="RefSeq" id="XP_017892405.1">
    <property type="nucleotide sequence ID" value="XM_018036916.2"/>
</dbReference>
<feature type="domain" description="Protein zer-1 homolog-like C-terminal" evidence="2">
    <location>
        <begin position="422"/>
        <end position="780"/>
    </location>
</feature>
<accession>A0AAJ7JGN8</accession>
<dbReference type="Gene3D" id="3.80.10.10">
    <property type="entry name" value="Ribonuclease Inhibitor"/>
    <property type="match status" value="1"/>
</dbReference>
<dbReference type="GO" id="GO:0031462">
    <property type="term" value="C:Cul2-RING ubiquitin ligase complex"/>
    <property type="evidence" value="ECO:0007669"/>
    <property type="project" value="TreeGrafter"/>
</dbReference>
<evidence type="ECO:0000259" key="3">
    <source>
        <dbReference type="Pfam" id="PF25013"/>
    </source>
</evidence>
<dbReference type="PANTHER" id="PTHR12904">
    <property type="match status" value="1"/>
</dbReference>
<dbReference type="InterPro" id="IPR055142">
    <property type="entry name" value="ZER1-like_C"/>
</dbReference>
<sequence>MFESPKSLLEVCIDFICNNVLSLCELYLDDTEEHSPNSLGTAVCGEHSHIHFFINNCLLQIDELLATGRASSDGSSSLATRLSFRYPDAFLPAEISEQLLSNLCEKKTLSDLTITLFDSKSTRLRHVRLKDASALSAKGLKVLKQHKVVDLTVNGLKITVNDLISCLGDWSLQNLRSLSVAKGSFMDCSRYCMVVTLSKLRSLHTLNVSGTEFNKHGLEIVVEDLPLLESLDISCTKVDDITPLKKCKNRLKTLNMYNLKINESADLISVLLELNELRNLDISDEKNTHALNSVLGPEKQKVTDFLKAVDCMPYLTNLDISGKGDIDPKDLREFIKAHPHLRFLGLVSTDACYHDVLTNPSDEDYRPELVVTGTATEAQILEGLRRYTSRPLYLEKCLFNLFRLTHNFLESRIDVIKLVLPAMREHPQEVRVQVPCTACLYNLTKAEFSIMIHPSILKQIVELTMTAMEVYSTNYRLQMNTLLILCSDRILQEITFDKYRCARLVLNSLLAFNEPSMNRMSVAICSILAAKISTVETSMLGAQPRYMSKLLAMVWSKVESKSGDITMKFTLSALWNLTDESATTCKVFLDEGGLELFLKVLESFQGQYSVETKVLGSLNNIAEVVHLRPRLMQPRFISMLSLLLASIHIDVSYFAAGIAAHLLSDGPSAWTISSIPSRDELLEQLAYTITNWQAPQGEMVAYRSFHPFSPLLRCSDAYPVQLWAVWAIHHVCTKNPIRYCSMLIKEGNVEILKQLANTPTENTTTPNIQSLCRSILETLESNS</sequence>
<dbReference type="RefSeq" id="XP_017892403.1">
    <property type="nucleotide sequence ID" value="XM_018036914.2"/>
</dbReference>